<sequence>MSRFVVINEAGRRGESAQPESTAINHSGEKAGEPRHDPCAACVRRLTSDSESQDQPCYSHTGRSARKCFQCSSKRSLCRELPSDAVAFGREFQKATIKRYQGQVVNDWKNLGEKTLRAISMAKQQQKQRVRQGLAGIAPIMGPESLIEDDTSLPIETIQSESKLRECQQEHGQSQVDSEECIPSVQEQLRQPQPLCREEPAQLNAKI</sequence>
<dbReference type="Proteomes" id="UP000219286">
    <property type="component" value="Unassembled WGS sequence"/>
</dbReference>
<name>A0A2H3A2F1_TRIPA</name>
<organism evidence="2 3">
    <name type="scientific">Trichoderma parareesei</name>
    <name type="common">Filamentous fungus</name>
    <dbReference type="NCBI Taxonomy" id="858221"/>
    <lineage>
        <taxon>Eukaryota</taxon>
        <taxon>Fungi</taxon>
        <taxon>Dikarya</taxon>
        <taxon>Ascomycota</taxon>
        <taxon>Pezizomycotina</taxon>
        <taxon>Sordariomycetes</taxon>
        <taxon>Hypocreomycetidae</taxon>
        <taxon>Hypocreales</taxon>
        <taxon>Hypocreaceae</taxon>
        <taxon>Trichoderma</taxon>
    </lineage>
</organism>
<dbReference type="OrthoDB" id="4899925at2759"/>
<accession>A0A2H3A2F1</accession>
<feature type="region of interest" description="Disordered" evidence="1">
    <location>
        <begin position="188"/>
        <end position="207"/>
    </location>
</feature>
<feature type="compositionally biased region" description="Basic and acidic residues" evidence="1">
    <location>
        <begin position="27"/>
        <end position="36"/>
    </location>
</feature>
<keyword evidence="3" id="KW-1185">Reference proteome</keyword>
<evidence type="ECO:0000313" key="3">
    <source>
        <dbReference type="Proteomes" id="UP000219286"/>
    </source>
</evidence>
<evidence type="ECO:0000313" key="2">
    <source>
        <dbReference type="EMBL" id="OTA05494.1"/>
    </source>
</evidence>
<proteinExistence type="predicted"/>
<evidence type="ECO:0000256" key="1">
    <source>
        <dbReference type="SAM" id="MobiDB-lite"/>
    </source>
</evidence>
<gene>
    <name evidence="2" type="ORF">A9Z42_0061640</name>
</gene>
<feature type="region of interest" description="Disordered" evidence="1">
    <location>
        <begin position="1"/>
        <end position="36"/>
    </location>
</feature>
<comment type="caution">
    <text evidence="2">The sequence shown here is derived from an EMBL/GenBank/DDBJ whole genome shotgun (WGS) entry which is preliminary data.</text>
</comment>
<reference evidence="2 3" key="1">
    <citation type="journal article" date="2015" name="Genome Announc.">
        <title>Genome sequence and annotation of Trichoderma parareesei, the ancestor of the cellulase producer Trichoderma reesei.</title>
        <authorList>
            <person name="Yang D."/>
            <person name="Pomraning K."/>
            <person name="Kopchinskiy A."/>
            <person name="Karimi Aghcheh R."/>
            <person name="Atanasova L."/>
            <person name="Chenthamara K."/>
            <person name="Baker S.E."/>
            <person name="Zhang R."/>
            <person name="Shen Q."/>
            <person name="Freitag M."/>
            <person name="Kubicek C.P."/>
            <person name="Druzhinina I.S."/>
        </authorList>
    </citation>
    <scope>NUCLEOTIDE SEQUENCE [LARGE SCALE GENOMIC DNA]</scope>
    <source>
        <strain evidence="2 3">CBS 125925</strain>
    </source>
</reference>
<dbReference type="AlphaFoldDB" id="A0A2H3A2F1"/>
<protein>
    <submittedName>
        <fullName evidence="2">Uncharacterized protein</fullName>
    </submittedName>
</protein>
<dbReference type="EMBL" id="LFMI01000606">
    <property type="protein sequence ID" value="OTA05494.1"/>
    <property type="molecule type" value="Genomic_DNA"/>
</dbReference>